<evidence type="ECO:0000313" key="2">
    <source>
        <dbReference type="EMBL" id="KAK0398710.1"/>
    </source>
</evidence>
<gene>
    <name evidence="2" type="ORF">QR680_002719</name>
</gene>
<organism evidence="2 3">
    <name type="scientific">Steinernema hermaphroditum</name>
    <dbReference type="NCBI Taxonomy" id="289476"/>
    <lineage>
        <taxon>Eukaryota</taxon>
        <taxon>Metazoa</taxon>
        <taxon>Ecdysozoa</taxon>
        <taxon>Nematoda</taxon>
        <taxon>Chromadorea</taxon>
        <taxon>Rhabditida</taxon>
        <taxon>Tylenchina</taxon>
        <taxon>Panagrolaimomorpha</taxon>
        <taxon>Strongyloidoidea</taxon>
        <taxon>Steinernematidae</taxon>
        <taxon>Steinernema</taxon>
    </lineage>
</organism>
<reference evidence="2" key="1">
    <citation type="submission" date="2023-06" db="EMBL/GenBank/DDBJ databases">
        <title>Genomic analysis of the entomopathogenic nematode Steinernema hermaphroditum.</title>
        <authorList>
            <person name="Schwarz E.M."/>
            <person name="Heppert J.K."/>
            <person name="Baniya A."/>
            <person name="Schwartz H.T."/>
            <person name="Tan C.-H."/>
            <person name="Antoshechkin I."/>
            <person name="Sternberg P.W."/>
            <person name="Goodrich-Blair H."/>
            <person name="Dillman A.R."/>
        </authorList>
    </citation>
    <scope>NUCLEOTIDE SEQUENCE</scope>
    <source>
        <strain evidence="2">PS9179</strain>
        <tissue evidence="2">Whole animal</tissue>
    </source>
</reference>
<evidence type="ECO:0000256" key="1">
    <source>
        <dbReference type="PIRSR" id="PIRSR605301-1"/>
    </source>
</evidence>
<evidence type="ECO:0000313" key="3">
    <source>
        <dbReference type="Proteomes" id="UP001175271"/>
    </source>
</evidence>
<dbReference type="SUPFAM" id="SSF101152">
    <property type="entry name" value="Mob1/phocein"/>
    <property type="match status" value="1"/>
</dbReference>
<comment type="caution">
    <text evidence="2">The sequence shown here is derived from an EMBL/GenBank/DDBJ whole genome shotgun (WGS) entry which is preliminary data.</text>
</comment>
<proteinExistence type="predicted"/>
<dbReference type="InterPro" id="IPR036703">
    <property type="entry name" value="MOB_kinase_act_sf"/>
</dbReference>
<keyword evidence="1" id="KW-0862">Zinc</keyword>
<feature type="binding site" evidence="1">
    <location>
        <position position="173"/>
    </location>
    <ligand>
        <name>Zn(2+)</name>
        <dbReference type="ChEBI" id="CHEBI:29105"/>
    </ligand>
</feature>
<accession>A0AA39H3S2</accession>
<dbReference type="InterPro" id="IPR005301">
    <property type="entry name" value="MOB_kinase_act_fam"/>
</dbReference>
<protein>
    <recommendedName>
        <fullName evidence="4">Mob1/phocein family protein</fullName>
    </recommendedName>
</protein>
<feature type="binding site" evidence="1">
    <location>
        <position position="89"/>
    </location>
    <ligand>
        <name>Zn(2+)</name>
        <dbReference type="ChEBI" id="CHEBI:29105"/>
    </ligand>
</feature>
<dbReference type="Proteomes" id="UP001175271">
    <property type="component" value="Unassembled WGS sequence"/>
</dbReference>
<sequence>MTGILNLIRFETPFSPQMNNNTTFKMRRRALDIKQTELLKHASSTLGSGNLREAVKLPQCEDLNEWIAVNIVDFFNQTCMLYGTISEKCTAVTCPKMTAGPKYEYYWSDGRKTIHCSAPEYVDYLMTWVQEQLDDESSFPSQIGKPFPANFITVAQTIMKRLFRIYAHIYREHFDYIEQLKAIEHLNTSFKHFVLFVSEFKLIDPKQLAPLQDLINKLVGSS</sequence>
<name>A0AA39H3S2_9BILA</name>
<feature type="binding site" evidence="1">
    <location>
        <position position="94"/>
    </location>
    <ligand>
        <name>Zn(2+)</name>
        <dbReference type="ChEBI" id="CHEBI:29105"/>
    </ligand>
</feature>
<dbReference type="AlphaFoldDB" id="A0AA39H3S2"/>
<keyword evidence="1" id="KW-0479">Metal-binding</keyword>
<feature type="binding site" evidence="1">
    <location>
        <position position="168"/>
    </location>
    <ligand>
        <name>Zn(2+)</name>
        <dbReference type="ChEBI" id="CHEBI:29105"/>
    </ligand>
</feature>
<evidence type="ECO:0008006" key="4">
    <source>
        <dbReference type="Google" id="ProtNLM"/>
    </source>
</evidence>
<dbReference type="Gene3D" id="1.20.140.30">
    <property type="entry name" value="MOB kinase activator"/>
    <property type="match status" value="1"/>
</dbReference>
<dbReference type="Pfam" id="PF03637">
    <property type="entry name" value="Mob1_phocein"/>
    <property type="match status" value="1"/>
</dbReference>
<keyword evidence="3" id="KW-1185">Reference proteome</keyword>
<dbReference type="PANTHER" id="PTHR22599">
    <property type="entry name" value="MPS ONE BINDER KINASE ACTIVATOR-LIKE MOB"/>
    <property type="match status" value="1"/>
</dbReference>
<dbReference type="EMBL" id="JAUCMV010000005">
    <property type="protein sequence ID" value="KAK0398710.1"/>
    <property type="molecule type" value="Genomic_DNA"/>
</dbReference>
<dbReference type="SMART" id="SM01388">
    <property type="entry name" value="Mob1_phocein"/>
    <property type="match status" value="1"/>
</dbReference>